<dbReference type="Pfam" id="PF08281">
    <property type="entry name" value="Sigma70_r4_2"/>
    <property type="match status" value="1"/>
</dbReference>
<sequence>MNRKKMDECLVRTQRGDKAAYSLFYAETAKGVYAFLYGYYRNRARTEEGVQETYYRALKNIGQYRAGSDARAWLLQIAKNIALNDLRRAKREEILSTEKMEPLRTEEAPDGSVFDAMNRALDETERQIVLLHVLWGYNHREIAEKLNMPLGTVTSKYKISVTKMKKYLKEGQ</sequence>
<evidence type="ECO:0000256" key="4">
    <source>
        <dbReference type="ARBA" id="ARBA00023125"/>
    </source>
</evidence>
<comment type="similarity">
    <text evidence="1">Belongs to the sigma-70 factor family. ECF subfamily.</text>
</comment>
<reference evidence="8" key="1">
    <citation type="journal article" date="2021" name="PeerJ">
        <title>Extensive microbial diversity within the chicken gut microbiome revealed by metagenomics and culture.</title>
        <authorList>
            <person name="Gilroy R."/>
            <person name="Ravi A."/>
            <person name="Getino M."/>
            <person name="Pursley I."/>
            <person name="Horton D.L."/>
            <person name="Alikhan N.F."/>
            <person name="Baker D."/>
            <person name="Gharbi K."/>
            <person name="Hall N."/>
            <person name="Watson M."/>
            <person name="Adriaenssens E.M."/>
            <person name="Foster-Nyarko E."/>
            <person name="Jarju S."/>
            <person name="Secka A."/>
            <person name="Antonio M."/>
            <person name="Oren A."/>
            <person name="Chaudhuri R.R."/>
            <person name="La Ragione R."/>
            <person name="Hildebrand F."/>
            <person name="Pallen M.J."/>
        </authorList>
    </citation>
    <scope>NUCLEOTIDE SEQUENCE</scope>
    <source>
        <strain evidence="8">1345</strain>
    </source>
</reference>
<dbReference type="EMBL" id="DXCQ01000071">
    <property type="protein sequence ID" value="HIY97552.1"/>
    <property type="molecule type" value="Genomic_DNA"/>
</dbReference>
<dbReference type="Gene3D" id="1.10.10.10">
    <property type="entry name" value="Winged helix-like DNA-binding domain superfamily/Winged helix DNA-binding domain"/>
    <property type="match status" value="1"/>
</dbReference>
<evidence type="ECO:0000313" key="8">
    <source>
        <dbReference type="EMBL" id="HIY97552.1"/>
    </source>
</evidence>
<dbReference type="InterPro" id="IPR013324">
    <property type="entry name" value="RNA_pol_sigma_r3/r4-like"/>
</dbReference>
<dbReference type="InterPro" id="IPR036388">
    <property type="entry name" value="WH-like_DNA-bd_sf"/>
</dbReference>
<dbReference type="PANTHER" id="PTHR43133:SF8">
    <property type="entry name" value="RNA POLYMERASE SIGMA FACTOR HI_1459-RELATED"/>
    <property type="match status" value="1"/>
</dbReference>
<feature type="domain" description="RNA polymerase sigma factor 70 region 4 type 2" evidence="7">
    <location>
        <begin position="119"/>
        <end position="156"/>
    </location>
</feature>
<evidence type="ECO:0000259" key="7">
    <source>
        <dbReference type="Pfam" id="PF08281"/>
    </source>
</evidence>
<dbReference type="PANTHER" id="PTHR43133">
    <property type="entry name" value="RNA POLYMERASE ECF-TYPE SIGMA FACTO"/>
    <property type="match status" value="1"/>
</dbReference>
<dbReference type="SUPFAM" id="SSF88659">
    <property type="entry name" value="Sigma3 and sigma4 domains of RNA polymerase sigma factors"/>
    <property type="match status" value="1"/>
</dbReference>
<dbReference type="InterPro" id="IPR014284">
    <property type="entry name" value="RNA_pol_sigma-70_dom"/>
</dbReference>
<evidence type="ECO:0000256" key="1">
    <source>
        <dbReference type="ARBA" id="ARBA00010641"/>
    </source>
</evidence>
<dbReference type="GO" id="GO:0016987">
    <property type="term" value="F:sigma factor activity"/>
    <property type="evidence" value="ECO:0007669"/>
    <property type="project" value="UniProtKB-KW"/>
</dbReference>
<dbReference type="Pfam" id="PF04542">
    <property type="entry name" value="Sigma70_r2"/>
    <property type="match status" value="1"/>
</dbReference>
<organism evidence="8 9">
    <name type="scientific">Candidatus Borkfalkia excrementigallinarum</name>
    <dbReference type="NCBI Taxonomy" id="2838506"/>
    <lineage>
        <taxon>Bacteria</taxon>
        <taxon>Bacillati</taxon>
        <taxon>Bacillota</taxon>
        <taxon>Clostridia</taxon>
        <taxon>Christensenellales</taxon>
        <taxon>Christensenellaceae</taxon>
        <taxon>Candidatus Borkfalkia</taxon>
    </lineage>
</organism>
<feature type="domain" description="RNA polymerase sigma-70 region 2" evidence="6">
    <location>
        <begin position="25"/>
        <end position="91"/>
    </location>
</feature>
<dbReference type="InterPro" id="IPR013249">
    <property type="entry name" value="RNA_pol_sigma70_r4_t2"/>
</dbReference>
<comment type="caution">
    <text evidence="8">The sequence shown here is derived from an EMBL/GenBank/DDBJ whole genome shotgun (WGS) entry which is preliminary data.</text>
</comment>
<keyword evidence="4" id="KW-0238">DNA-binding</keyword>
<accession>A0A9D1ZW37</accession>
<dbReference type="NCBIfam" id="TIGR02937">
    <property type="entry name" value="sigma70-ECF"/>
    <property type="match status" value="1"/>
</dbReference>
<dbReference type="InterPro" id="IPR013325">
    <property type="entry name" value="RNA_pol_sigma_r2"/>
</dbReference>
<dbReference type="InterPro" id="IPR039425">
    <property type="entry name" value="RNA_pol_sigma-70-like"/>
</dbReference>
<proteinExistence type="inferred from homology"/>
<dbReference type="Gene3D" id="1.10.1740.10">
    <property type="match status" value="1"/>
</dbReference>
<dbReference type="GO" id="GO:0006352">
    <property type="term" value="P:DNA-templated transcription initiation"/>
    <property type="evidence" value="ECO:0007669"/>
    <property type="project" value="InterPro"/>
</dbReference>
<evidence type="ECO:0000256" key="3">
    <source>
        <dbReference type="ARBA" id="ARBA00023082"/>
    </source>
</evidence>
<name>A0A9D1ZW37_9FIRM</name>
<dbReference type="SUPFAM" id="SSF88946">
    <property type="entry name" value="Sigma2 domain of RNA polymerase sigma factors"/>
    <property type="match status" value="1"/>
</dbReference>
<dbReference type="AlphaFoldDB" id="A0A9D1ZW37"/>
<gene>
    <name evidence="8" type="ORF">H9729_07670</name>
</gene>
<evidence type="ECO:0000256" key="5">
    <source>
        <dbReference type="ARBA" id="ARBA00023163"/>
    </source>
</evidence>
<reference evidence="8" key="2">
    <citation type="submission" date="2021-04" db="EMBL/GenBank/DDBJ databases">
        <authorList>
            <person name="Gilroy R."/>
        </authorList>
    </citation>
    <scope>NUCLEOTIDE SEQUENCE</scope>
    <source>
        <strain evidence="8">1345</strain>
    </source>
</reference>
<keyword evidence="5" id="KW-0804">Transcription</keyword>
<evidence type="ECO:0000313" key="9">
    <source>
        <dbReference type="Proteomes" id="UP000886750"/>
    </source>
</evidence>
<dbReference type="GO" id="GO:0003677">
    <property type="term" value="F:DNA binding"/>
    <property type="evidence" value="ECO:0007669"/>
    <property type="project" value="UniProtKB-KW"/>
</dbReference>
<protein>
    <submittedName>
        <fullName evidence="8">Sigma-70 family RNA polymerase sigma factor</fullName>
    </submittedName>
</protein>
<evidence type="ECO:0000259" key="6">
    <source>
        <dbReference type="Pfam" id="PF04542"/>
    </source>
</evidence>
<keyword evidence="2" id="KW-0805">Transcription regulation</keyword>
<dbReference type="Proteomes" id="UP000886750">
    <property type="component" value="Unassembled WGS sequence"/>
</dbReference>
<keyword evidence="3" id="KW-0731">Sigma factor</keyword>
<dbReference type="InterPro" id="IPR007627">
    <property type="entry name" value="RNA_pol_sigma70_r2"/>
</dbReference>
<evidence type="ECO:0000256" key="2">
    <source>
        <dbReference type="ARBA" id="ARBA00023015"/>
    </source>
</evidence>